<keyword evidence="3" id="KW-0808">Transferase</keyword>
<feature type="domain" description="Methyltransferase type 11" evidence="5">
    <location>
        <begin position="62"/>
        <end position="160"/>
    </location>
</feature>
<dbReference type="Proteomes" id="UP000295678">
    <property type="component" value="Unassembled WGS sequence"/>
</dbReference>
<protein>
    <submittedName>
        <fullName evidence="6">Ubiquinone/menaquinone biosynthesis C-methylase UbiE</fullName>
    </submittedName>
</protein>
<sequence>MAGDPKGLVEMSLSESPEGSGYAGGHAALLQLLWGQGFLSPGGPEEVERVLDGLDLDGRRVLDIGCGLGGIDRLIAERHRVVEVVGIDVEAPLVEAARRLIAGSPVAQTVRFECVSPGPLPFPAERFDVVFSKDSILHVPDKAALAREIHRVLAPGGVFAASDWLSGREGAPTADMARYLAAEGLGFVLATPDHYRAALEAAGFKDIRFTDRNAWYRDLAAREEAELAGPLRQRAISMTGPDFLTRQLEVWRTMRIVLDSGELRPTHIRARKPAGGPAL</sequence>
<dbReference type="InterPro" id="IPR013216">
    <property type="entry name" value="Methyltransf_11"/>
</dbReference>
<keyword evidence="2 6" id="KW-0489">Methyltransferase</keyword>
<comment type="pathway">
    <text evidence="4">Phospholipid metabolism.</text>
</comment>
<evidence type="ECO:0000256" key="2">
    <source>
        <dbReference type="ARBA" id="ARBA00022603"/>
    </source>
</evidence>
<dbReference type="AlphaFoldDB" id="A0A4R3MAI3"/>
<evidence type="ECO:0000313" key="7">
    <source>
        <dbReference type="Proteomes" id="UP000295678"/>
    </source>
</evidence>
<accession>A0A4R3MAI3</accession>
<name>A0A4R3MAI3_9HYPH</name>
<evidence type="ECO:0000259" key="5">
    <source>
        <dbReference type="Pfam" id="PF08241"/>
    </source>
</evidence>
<keyword evidence="6" id="KW-0830">Ubiquinone</keyword>
<dbReference type="Gene3D" id="3.40.50.150">
    <property type="entry name" value="Vaccinia Virus protein VP39"/>
    <property type="match status" value="1"/>
</dbReference>
<dbReference type="EMBL" id="SMAK01000005">
    <property type="protein sequence ID" value="TCT10601.1"/>
    <property type="molecule type" value="Genomic_DNA"/>
</dbReference>
<proteinExistence type="predicted"/>
<comment type="pathway">
    <text evidence="1">Lipid metabolism.</text>
</comment>
<organism evidence="6 7">
    <name type="scientific">Tepidamorphus gemmatus</name>
    <dbReference type="NCBI Taxonomy" id="747076"/>
    <lineage>
        <taxon>Bacteria</taxon>
        <taxon>Pseudomonadati</taxon>
        <taxon>Pseudomonadota</taxon>
        <taxon>Alphaproteobacteria</taxon>
        <taxon>Hyphomicrobiales</taxon>
        <taxon>Tepidamorphaceae</taxon>
        <taxon>Tepidamorphus</taxon>
    </lineage>
</organism>
<dbReference type="PANTHER" id="PTHR44307">
    <property type="entry name" value="PHOSPHOETHANOLAMINE METHYLTRANSFERASE"/>
    <property type="match status" value="1"/>
</dbReference>
<dbReference type="CDD" id="cd02440">
    <property type="entry name" value="AdoMet_MTases"/>
    <property type="match status" value="1"/>
</dbReference>
<evidence type="ECO:0000256" key="1">
    <source>
        <dbReference type="ARBA" id="ARBA00005189"/>
    </source>
</evidence>
<dbReference type="SUPFAM" id="SSF53335">
    <property type="entry name" value="S-adenosyl-L-methionine-dependent methyltransferases"/>
    <property type="match status" value="1"/>
</dbReference>
<dbReference type="InterPro" id="IPR029063">
    <property type="entry name" value="SAM-dependent_MTases_sf"/>
</dbReference>
<dbReference type="GO" id="GO:0032259">
    <property type="term" value="P:methylation"/>
    <property type="evidence" value="ECO:0007669"/>
    <property type="project" value="UniProtKB-KW"/>
</dbReference>
<reference evidence="6 7" key="1">
    <citation type="submission" date="2019-03" db="EMBL/GenBank/DDBJ databases">
        <title>Genomic Encyclopedia of Type Strains, Phase IV (KMG-IV): sequencing the most valuable type-strain genomes for metagenomic binning, comparative biology and taxonomic classification.</title>
        <authorList>
            <person name="Goeker M."/>
        </authorList>
    </citation>
    <scope>NUCLEOTIDE SEQUENCE [LARGE SCALE GENOMIC DNA]</scope>
    <source>
        <strain evidence="6 7">DSM 19345</strain>
    </source>
</reference>
<keyword evidence="7" id="KW-1185">Reference proteome</keyword>
<evidence type="ECO:0000313" key="6">
    <source>
        <dbReference type="EMBL" id="TCT10601.1"/>
    </source>
</evidence>
<dbReference type="GO" id="GO:0008757">
    <property type="term" value="F:S-adenosylmethionine-dependent methyltransferase activity"/>
    <property type="evidence" value="ECO:0007669"/>
    <property type="project" value="InterPro"/>
</dbReference>
<dbReference type="Pfam" id="PF08241">
    <property type="entry name" value="Methyltransf_11"/>
    <property type="match status" value="1"/>
</dbReference>
<evidence type="ECO:0000256" key="3">
    <source>
        <dbReference type="ARBA" id="ARBA00022679"/>
    </source>
</evidence>
<evidence type="ECO:0000256" key="4">
    <source>
        <dbReference type="ARBA" id="ARBA00025707"/>
    </source>
</evidence>
<comment type="caution">
    <text evidence="6">The sequence shown here is derived from an EMBL/GenBank/DDBJ whole genome shotgun (WGS) entry which is preliminary data.</text>
</comment>
<dbReference type="RefSeq" id="WP_245499711.1">
    <property type="nucleotide sequence ID" value="NZ_SMAK01000005.1"/>
</dbReference>
<dbReference type="PANTHER" id="PTHR44307:SF2">
    <property type="entry name" value="PHOSPHOETHANOLAMINE METHYLTRANSFERASE ISOFORM X1"/>
    <property type="match status" value="1"/>
</dbReference>
<gene>
    <name evidence="6" type="ORF">EDC22_105100</name>
</gene>